<accession>A0ABD1SYU9</accession>
<evidence type="ECO:0000313" key="1">
    <source>
        <dbReference type="EMBL" id="KAL2505644.1"/>
    </source>
</evidence>
<proteinExistence type="predicted"/>
<dbReference type="Proteomes" id="UP001604336">
    <property type="component" value="Unassembled WGS sequence"/>
</dbReference>
<sequence length="124" mass="14147">MKDSSENVDDPTLSVVEKTDLSSANIVNENLNVDAETGNIVAKTNNYRLFLQILVGSMTPEFDLTGSLLEFSRSTRESEIIARIRILHFHFHCGVKHSKMVCPEGYSTPKVSMFHFENFPYYKR</sequence>
<dbReference type="EMBL" id="JBFOLK010000006">
    <property type="protein sequence ID" value="KAL2505644.1"/>
    <property type="molecule type" value="Genomic_DNA"/>
</dbReference>
<keyword evidence="2" id="KW-1185">Reference proteome</keyword>
<reference evidence="2" key="1">
    <citation type="submission" date="2024-07" db="EMBL/GenBank/DDBJ databases">
        <title>Two chromosome-level genome assemblies of Korean endemic species Abeliophyllum distichum and Forsythia ovata (Oleaceae).</title>
        <authorList>
            <person name="Jang H."/>
        </authorList>
    </citation>
    <scope>NUCLEOTIDE SEQUENCE [LARGE SCALE GENOMIC DNA]</scope>
</reference>
<protein>
    <submittedName>
        <fullName evidence="1">Uncharacterized protein</fullName>
    </submittedName>
</protein>
<organism evidence="1 2">
    <name type="scientific">Abeliophyllum distichum</name>
    <dbReference type="NCBI Taxonomy" id="126358"/>
    <lineage>
        <taxon>Eukaryota</taxon>
        <taxon>Viridiplantae</taxon>
        <taxon>Streptophyta</taxon>
        <taxon>Embryophyta</taxon>
        <taxon>Tracheophyta</taxon>
        <taxon>Spermatophyta</taxon>
        <taxon>Magnoliopsida</taxon>
        <taxon>eudicotyledons</taxon>
        <taxon>Gunneridae</taxon>
        <taxon>Pentapetalae</taxon>
        <taxon>asterids</taxon>
        <taxon>lamiids</taxon>
        <taxon>Lamiales</taxon>
        <taxon>Oleaceae</taxon>
        <taxon>Forsythieae</taxon>
        <taxon>Abeliophyllum</taxon>
    </lineage>
</organism>
<name>A0ABD1SYU9_9LAMI</name>
<dbReference type="AlphaFoldDB" id="A0ABD1SYU9"/>
<comment type="caution">
    <text evidence="1">The sequence shown here is derived from an EMBL/GenBank/DDBJ whole genome shotgun (WGS) entry which is preliminary data.</text>
</comment>
<evidence type="ECO:0000313" key="2">
    <source>
        <dbReference type="Proteomes" id="UP001604336"/>
    </source>
</evidence>
<gene>
    <name evidence="1" type="ORF">Adt_21265</name>
</gene>